<organism evidence="2 3">
    <name type="scientific">Butyricimonas faecalis</name>
    <dbReference type="NCBI Taxonomy" id="2093856"/>
    <lineage>
        <taxon>Bacteria</taxon>
        <taxon>Pseudomonadati</taxon>
        <taxon>Bacteroidota</taxon>
        <taxon>Bacteroidia</taxon>
        <taxon>Bacteroidales</taxon>
        <taxon>Odoribacteraceae</taxon>
        <taxon>Butyricimonas</taxon>
    </lineage>
</organism>
<keyword evidence="3" id="KW-1185">Reference proteome</keyword>
<keyword evidence="1" id="KW-0812">Transmembrane</keyword>
<gene>
    <name evidence="2" type="ORF">D8S85_06525</name>
</gene>
<accession>A0A3Q9IQ48</accession>
<dbReference type="EMBL" id="CP032819">
    <property type="protein sequence ID" value="AZS29247.1"/>
    <property type="molecule type" value="Genomic_DNA"/>
</dbReference>
<dbReference type="Proteomes" id="UP000270673">
    <property type="component" value="Chromosome"/>
</dbReference>
<evidence type="ECO:0000313" key="2">
    <source>
        <dbReference type="EMBL" id="AZS29247.1"/>
    </source>
</evidence>
<dbReference type="OrthoDB" id="9815897at2"/>
<dbReference type="KEGG" id="buy:D8S85_06525"/>
<keyword evidence="1" id="KW-1133">Transmembrane helix</keyword>
<dbReference type="RefSeq" id="WP_106479994.1">
    <property type="nucleotide sequence ID" value="NZ_CP032819.1"/>
</dbReference>
<feature type="transmembrane region" description="Helical" evidence="1">
    <location>
        <begin position="81"/>
        <end position="100"/>
    </location>
</feature>
<dbReference type="Pfam" id="PF10825">
    <property type="entry name" value="DUF2752"/>
    <property type="match status" value="1"/>
</dbReference>
<protein>
    <submittedName>
        <fullName evidence="2">DUF2752 domain-containing protein</fullName>
    </submittedName>
</protein>
<name>A0A3Q9IQ48_9BACT</name>
<evidence type="ECO:0000256" key="1">
    <source>
        <dbReference type="SAM" id="Phobius"/>
    </source>
</evidence>
<sequence>MYELSFWAWLEEHQLPCLLKGVFGIECPGCGFQTAVLLLLKGELWESVKTYPGLIPLAVFVGLAIAHFMGVKKIAPGVIKFAGFVCLLIILISYLLKLIIH</sequence>
<evidence type="ECO:0000313" key="3">
    <source>
        <dbReference type="Proteomes" id="UP000270673"/>
    </source>
</evidence>
<feature type="transmembrane region" description="Helical" evidence="1">
    <location>
        <begin position="50"/>
        <end position="69"/>
    </location>
</feature>
<keyword evidence="1" id="KW-0472">Membrane</keyword>
<dbReference type="InterPro" id="IPR021215">
    <property type="entry name" value="DUF2752"/>
</dbReference>
<reference evidence="2 3" key="1">
    <citation type="submission" date="2018-10" db="EMBL/GenBank/DDBJ databases">
        <title>Butyricimonas faecalis sp. nov., isolated from human faeces and emended description of the genus Butyricimonas.</title>
        <authorList>
            <person name="Le Roy T."/>
            <person name="Van der Smissen P."/>
            <person name="Paquot A."/>
            <person name="Delzenne N."/>
            <person name="Muccioli G."/>
            <person name="Collet J.-F."/>
            <person name="Cani P.D."/>
        </authorList>
    </citation>
    <scope>NUCLEOTIDE SEQUENCE [LARGE SCALE GENOMIC DNA]</scope>
    <source>
        <strain evidence="2 3">H184</strain>
    </source>
</reference>
<dbReference type="AlphaFoldDB" id="A0A3Q9IQ48"/>
<proteinExistence type="predicted"/>